<dbReference type="OrthoDB" id="121380at2759"/>
<dbReference type="Proteomes" id="UP000800235">
    <property type="component" value="Unassembled WGS sequence"/>
</dbReference>
<evidence type="ECO:0000256" key="1">
    <source>
        <dbReference type="SAM" id="MobiDB-lite"/>
    </source>
</evidence>
<name>A0A9P4NIG5_9PEZI</name>
<dbReference type="InterPro" id="IPR015889">
    <property type="entry name" value="Intradiol_dOase_core"/>
</dbReference>
<dbReference type="EMBL" id="MU007086">
    <property type="protein sequence ID" value="KAF2422977.1"/>
    <property type="molecule type" value="Genomic_DNA"/>
</dbReference>
<comment type="caution">
    <text evidence="4">The sequence shown here is derived from an EMBL/GenBank/DDBJ whole genome shotgun (WGS) entry which is preliminary data.</text>
</comment>
<keyword evidence="2" id="KW-1133">Transmembrane helix</keyword>
<organism evidence="4 5">
    <name type="scientific">Tothia fuscella</name>
    <dbReference type="NCBI Taxonomy" id="1048955"/>
    <lineage>
        <taxon>Eukaryota</taxon>
        <taxon>Fungi</taxon>
        <taxon>Dikarya</taxon>
        <taxon>Ascomycota</taxon>
        <taxon>Pezizomycotina</taxon>
        <taxon>Dothideomycetes</taxon>
        <taxon>Pleosporomycetidae</taxon>
        <taxon>Venturiales</taxon>
        <taxon>Cylindrosympodiaceae</taxon>
        <taxon>Tothia</taxon>
    </lineage>
</organism>
<feature type="transmembrane region" description="Helical" evidence="2">
    <location>
        <begin position="284"/>
        <end position="305"/>
    </location>
</feature>
<feature type="region of interest" description="Disordered" evidence="1">
    <location>
        <begin position="315"/>
        <end position="341"/>
    </location>
</feature>
<evidence type="ECO:0000256" key="3">
    <source>
        <dbReference type="SAM" id="SignalP"/>
    </source>
</evidence>
<accession>A0A9P4NIG5</accession>
<sequence length="341" mass="37833">MRLLNLLPLASLITAHSPRAISLHESIKLHQARSICTRKLQCILTHEAVEGPFYIDHPLVRANITEDRSGIPLSLAIEVVNVDTCEPVKGVYVDIWHADAIGEYSGWAKNDLLNGMEKRFDAQGAPMEKSRWLRGVQPTNKKGMVTFQTVFPGWYEGRATHVHLRIHDGNVTVEDGILLGGGSKITHTGQLFFADKLVSEVSRTVQPYKSRLSTLKPKMNGDDGIFVDSKGGEQIVDVTKTREAFFGTVTVGVDMKADHTAGEDKDHVRPPPWGRHAPGQSKGILWGLLAVVVIIAAVLGVQLYVKRRRAAMGYTEVEQEEQERLRQAEGRRMSYGAAERN</sequence>
<keyword evidence="2" id="KW-0472">Membrane</keyword>
<evidence type="ECO:0000256" key="2">
    <source>
        <dbReference type="SAM" id="Phobius"/>
    </source>
</evidence>
<gene>
    <name evidence="4" type="ORF">EJ08DRAFT_652964</name>
</gene>
<dbReference type="SUPFAM" id="SSF49482">
    <property type="entry name" value="Aromatic compound dioxygenase"/>
    <property type="match status" value="1"/>
</dbReference>
<reference evidence="4" key="1">
    <citation type="journal article" date="2020" name="Stud. Mycol.">
        <title>101 Dothideomycetes genomes: a test case for predicting lifestyles and emergence of pathogens.</title>
        <authorList>
            <person name="Haridas S."/>
            <person name="Albert R."/>
            <person name="Binder M."/>
            <person name="Bloem J."/>
            <person name="Labutti K."/>
            <person name="Salamov A."/>
            <person name="Andreopoulos B."/>
            <person name="Baker S."/>
            <person name="Barry K."/>
            <person name="Bills G."/>
            <person name="Bluhm B."/>
            <person name="Cannon C."/>
            <person name="Castanera R."/>
            <person name="Culley D."/>
            <person name="Daum C."/>
            <person name="Ezra D."/>
            <person name="Gonzalez J."/>
            <person name="Henrissat B."/>
            <person name="Kuo A."/>
            <person name="Liang C."/>
            <person name="Lipzen A."/>
            <person name="Lutzoni F."/>
            <person name="Magnuson J."/>
            <person name="Mondo S."/>
            <person name="Nolan M."/>
            <person name="Ohm R."/>
            <person name="Pangilinan J."/>
            <person name="Park H.-J."/>
            <person name="Ramirez L."/>
            <person name="Alfaro M."/>
            <person name="Sun H."/>
            <person name="Tritt A."/>
            <person name="Yoshinaga Y."/>
            <person name="Zwiers L.-H."/>
            <person name="Turgeon B."/>
            <person name="Goodwin S."/>
            <person name="Spatafora J."/>
            <person name="Crous P."/>
            <person name="Grigoriev I."/>
        </authorList>
    </citation>
    <scope>NUCLEOTIDE SEQUENCE</scope>
    <source>
        <strain evidence="4">CBS 130266</strain>
    </source>
</reference>
<dbReference type="GO" id="GO:0016702">
    <property type="term" value="F:oxidoreductase activity, acting on single donors with incorporation of molecular oxygen, incorporation of two atoms of oxygen"/>
    <property type="evidence" value="ECO:0007669"/>
    <property type="project" value="InterPro"/>
</dbReference>
<protein>
    <submittedName>
        <fullName evidence="4">Aromatic compound dioxygenase</fullName>
    </submittedName>
</protein>
<keyword evidence="3" id="KW-0732">Signal</keyword>
<feature type="signal peptide" evidence="3">
    <location>
        <begin position="1"/>
        <end position="15"/>
    </location>
</feature>
<dbReference type="CDD" id="cd03457">
    <property type="entry name" value="intradiol_dioxygenase_like"/>
    <property type="match status" value="1"/>
</dbReference>
<keyword evidence="2" id="KW-0812">Transmembrane</keyword>
<dbReference type="PANTHER" id="PTHR34315:SF1">
    <property type="entry name" value="INTRADIOL RING-CLEAVAGE DIOXYGENASES DOMAIN-CONTAINING PROTEIN-RELATED"/>
    <property type="match status" value="1"/>
</dbReference>
<dbReference type="Gene3D" id="2.60.130.10">
    <property type="entry name" value="Aromatic compound dioxygenase"/>
    <property type="match status" value="1"/>
</dbReference>
<evidence type="ECO:0000313" key="5">
    <source>
        <dbReference type="Proteomes" id="UP000800235"/>
    </source>
</evidence>
<dbReference type="AlphaFoldDB" id="A0A9P4NIG5"/>
<keyword evidence="4" id="KW-0223">Dioxygenase</keyword>
<keyword evidence="4" id="KW-0560">Oxidoreductase</keyword>
<evidence type="ECO:0000313" key="4">
    <source>
        <dbReference type="EMBL" id="KAF2422977.1"/>
    </source>
</evidence>
<proteinExistence type="predicted"/>
<keyword evidence="5" id="KW-1185">Reference proteome</keyword>
<dbReference type="GO" id="GO:0005506">
    <property type="term" value="F:iron ion binding"/>
    <property type="evidence" value="ECO:0007669"/>
    <property type="project" value="InterPro"/>
</dbReference>
<feature type="chain" id="PRO_5040439088" evidence="3">
    <location>
        <begin position="16"/>
        <end position="341"/>
    </location>
</feature>
<dbReference type="PANTHER" id="PTHR34315">
    <property type="match status" value="1"/>
</dbReference>
<feature type="compositionally biased region" description="Basic and acidic residues" evidence="1">
    <location>
        <begin position="322"/>
        <end position="332"/>
    </location>
</feature>